<dbReference type="CDD" id="cd06445">
    <property type="entry name" value="ATase"/>
    <property type="match status" value="1"/>
</dbReference>
<dbReference type="SUPFAM" id="SSF53155">
    <property type="entry name" value="Methylated DNA-protein cysteine methyltransferase domain"/>
    <property type="match status" value="1"/>
</dbReference>
<dbReference type="NCBIfam" id="TIGR00589">
    <property type="entry name" value="ogt"/>
    <property type="match status" value="1"/>
</dbReference>
<keyword evidence="4" id="KW-0227">DNA damage</keyword>
<dbReference type="InterPro" id="IPR036217">
    <property type="entry name" value="MethylDNA_cys_MeTrfase_DNAb"/>
</dbReference>
<keyword evidence="5" id="KW-0234">DNA repair</keyword>
<dbReference type="RefSeq" id="WP_289831198.1">
    <property type="nucleotide sequence ID" value="NZ_JAUEDK010000035.1"/>
</dbReference>
<evidence type="ECO:0000259" key="7">
    <source>
        <dbReference type="Pfam" id="PF01035"/>
    </source>
</evidence>
<accession>A0ABT7XRY5</accession>
<organism evidence="8 9">
    <name type="scientific">Crenobacter oryzisoli</name>
    <dbReference type="NCBI Taxonomy" id="3056844"/>
    <lineage>
        <taxon>Bacteria</taxon>
        <taxon>Pseudomonadati</taxon>
        <taxon>Pseudomonadota</taxon>
        <taxon>Betaproteobacteria</taxon>
        <taxon>Neisseriales</taxon>
        <taxon>Neisseriaceae</taxon>
        <taxon>Crenobacter</taxon>
    </lineage>
</organism>
<evidence type="ECO:0000256" key="4">
    <source>
        <dbReference type="ARBA" id="ARBA00022763"/>
    </source>
</evidence>
<evidence type="ECO:0000313" key="8">
    <source>
        <dbReference type="EMBL" id="MDN0076545.1"/>
    </source>
</evidence>
<gene>
    <name evidence="8" type="ORF">QU481_16890</name>
</gene>
<evidence type="ECO:0000256" key="2">
    <source>
        <dbReference type="ARBA" id="ARBA00022603"/>
    </source>
</evidence>
<dbReference type="SUPFAM" id="SSF46767">
    <property type="entry name" value="Methylated DNA-protein cysteine methyltransferase, C-terminal domain"/>
    <property type="match status" value="1"/>
</dbReference>
<dbReference type="PROSITE" id="PS00374">
    <property type="entry name" value="MGMT"/>
    <property type="match status" value="1"/>
</dbReference>
<comment type="caution">
    <text evidence="8">The sequence shown here is derived from an EMBL/GenBank/DDBJ whole genome shotgun (WGS) entry which is preliminary data.</text>
</comment>
<name>A0ABT7XRY5_9NEIS</name>
<reference evidence="8" key="1">
    <citation type="submission" date="2023-06" db="EMBL/GenBank/DDBJ databases">
        <authorList>
            <person name="Zhang S."/>
        </authorList>
    </citation>
    <scope>NUCLEOTIDE SEQUENCE</scope>
    <source>
        <strain evidence="8">SG2303</strain>
    </source>
</reference>
<dbReference type="InterPro" id="IPR036631">
    <property type="entry name" value="MGMT_N_sf"/>
</dbReference>
<dbReference type="Proteomes" id="UP001168540">
    <property type="component" value="Unassembled WGS sequence"/>
</dbReference>
<keyword evidence="9" id="KW-1185">Reference proteome</keyword>
<dbReference type="PANTHER" id="PTHR10815">
    <property type="entry name" value="METHYLATED-DNA--PROTEIN-CYSTEINE METHYLTRANSFERASE"/>
    <property type="match status" value="1"/>
</dbReference>
<dbReference type="InterPro" id="IPR001497">
    <property type="entry name" value="MethylDNA_cys_MeTrfase_AS"/>
</dbReference>
<keyword evidence="3 8" id="KW-0808">Transferase</keyword>
<dbReference type="InterPro" id="IPR036388">
    <property type="entry name" value="WH-like_DNA-bd_sf"/>
</dbReference>
<evidence type="ECO:0000256" key="1">
    <source>
        <dbReference type="ARBA" id="ARBA00001286"/>
    </source>
</evidence>
<dbReference type="Pfam" id="PF01035">
    <property type="entry name" value="DNA_binding_1"/>
    <property type="match status" value="1"/>
</dbReference>
<sequence length="164" mass="17775">MRFFYAPMTYHAILCAPFGQLGLIADADALLAVHFLTEPQPVLTPPPGSLAAEAAHQLSAYFADPTFRFDLPLRPVGTLFQQQVWREIAAIPFGETCSYGELAERTGSVARAVGGACGRNPLPIIIPCHRVLAQRGLGGFNRSIESPTVSIKHWLLVHEGALLL</sequence>
<evidence type="ECO:0000313" key="9">
    <source>
        <dbReference type="Proteomes" id="UP001168540"/>
    </source>
</evidence>
<evidence type="ECO:0000256" key="6">
    <source>
        <dbReference type="ARBA" id="ARBA00049348"/>
    </source>
</evidence>
<keyword evidence="2 8" id="KW-0489">Methyltransferase</keyword>
<dbReference type="GO" id="GO:0032259">
    <property type="term" value="P:methylation"/>
    <property type="evidence" value="ECO:0007669"/>
    <property type="project" value="UniProtKB-KW"/>
</dbReference>
<dbReference type="EMBL" id="JAUEDK010000035">
    <property type="protein sequence ID" value="MDN0076545.1"/>
    <property type="molecule type" value="Genomic_DNA"/>
</dbReference>
<dbReference type="EC" id="2.1.1.63" evidence="8"/>
<comment type="catalytic activity">
    <reaction evidence="1">
        <text>a 4-O-methyl-thymidine in DNA + L-cysteinyl-[protein] = a thymidine in DNA + S-methyl-L-cysteinyl-[protein]</text>
        <dbReference type="Rhea" id="RHEA:53428"/>
        <dbReference type="Rhea" id="RHEA-COMP:10131"/>
        <dbReference type="Rhea" id="RHEA-COMP:10132"/>
        <dbReference type="Rhea" id="RHEA-COMP:13555"/>
        <dbReference type="Rhea" id="RHEA-COMP:13556"/>
        <dbReference type="ChEBI" id="CHEBI:29950"/>
        <dbReference type="ChEBI" id="CHEBI:82612"/>
        <dbReference type="ChEBI" id="CHEBI:137386"/>
        <dbReference type="ChEBI" id="CHEBI:137387"/>
        <dbReference type="EC" id="2.1.1.63"/>
    </reaction>
</comment>
<dbReference type="Gene3D" id="1.10.10.10">
    <property type="entry name" value="Winged helix-like DNA-binding domain superfamily/Winged helix DNA-binding domain"/>
    <property type="match status" value="1"/>
</dbReference>
<comment type="catalytic activity">
    <reaction evidence="6">
        <text>a 6-O-methyl-2'-deoxyguanosine in DNA + L-cysteinyl-[protein] = S-methyl-L-cysteinyl-[protein] + a 2'-deoxyguanosine in DNA</text>
        <dbReference type="Rhea" id="RHEA:24000"/>
        <dbReference type="Rhea" id="RHEA-COMP:10131"/>
        <dbReference type="Rhea" id="RHEA-COMP:10132"/>
        <dbReference type="Rhea" id="RHEA-COMP:11367"/>
        <dbReference type="Rhea" id="RHEA-COMP:11368"/>
        <dbReference type="ChEBI" id="CHEBI:29950"/>
        <dbReference type="ChEBI" id="CHEBI:82612"/>
        <dbReference type="ChEBI" id="CHEBI:85445"/>
        <dbReference type="ChEBI" id="CHEBI:85448"/>
        <dbReference type="EC" id="2.1.1.63"/>
    </reaction>
</comment>
<feature type="domain" description="Methylated-DNA-[protein]-cysteine S-methyltransferase DNA binding" evidence="7">
    <location>
        <begin position="80"/>
        <end position="161"/>
    </location>
</feature>
<protein>
    <submittedName>
        <fullName evidence="8">Methylated-DNA--[protein]-cysteine S-methyltransferase</fullName>
        <ecNumber evidence="8">2.1.1.63</ecNumber>
    </submittedName>
</protein>
<dbReference type="PANTHER" id="PTHR10815:SF13">
    <property type="entry name" value="METHYLATED-DNA--PROTEIN-CYSTEINE METHYLTRANSFERASE"/>
    <property type="match status" value="1"/>
</dbReference>
<evidence type="ECO:0000256" key="5">
    <source>
        <dbReference type="ARBA" id="ARBA00023204"/>
    </source>
</evidence>
<dbReference type="Gene3D" id="3.30.160.70">
    <property type="entry name" value="Methylated DNA-protein cysteine methyltransferase domain"/>
    <property type="match status" value="1"/>
</dbReference>
<dbReference type="InterPro" id="IPR014048">
    <property type="entry name" value="MethylDNA_cys_MeTrfase_DNA-bd"/>
</dbReference>
<evidence type="ECO:0000256" key="3">
    <source>
        <dbReference type="ARBA" id="ARBA00022679"/>
    </source>
</evidence>
<proteinExistence type="predicted"/>
<dbReference type="GO" id="GO:0003908">
    <property type="term" value="F:methylated-DNA-[protein]-cysteine S-methyltransferase activity"/>
    <property type="evidence" value="ECO:0007669"/>
    <property type="project" value="UniProtKB-EC"/>
</dbReference>